<comment type="caution">
    <text evidence="1">The sequence shown here is derived from an EMBL/GenBank/DDBJ whole genome shotgun (WGS) entry which is preliminary data.</text>
</comment>
<protein>
    <submittedName>
        <fullName evidence="1">Uncharacterized protein</fullName>
    </submittedName>
</protein>
<sequence length="34" mass="3886">MVGRCELPYKFPIAQPVTLPMPKDVTLEFVLTHN</sequence>
<dbReference type="AlphaFoldDB" id="A0A645BA59"/>
<reference evidence="1" key="1">
    <citation type="submission" date="2019-08" db="EMBL/GenBank/DDBJ databases">
        <authorList>
            <person name="Kucharzyk K."/>
            <person name="Murdoch R.W."/>
            <person name="Higgins S."/>
            <person name="Loffler F."/>
        </authorList>
    </citation>
    <scope>NUCLEOTIDE SEQUENCE</scope>
</reference>
<dbReference type="EMBL" id="VSSQ01018830">
    <property type="protein sequence ID" value="MPM62369.1"/>
    <property type="molecule type" value="Genomic_DNA"/>
</dbReference>
<organism evidence="1">
    <name type="scientific">bioreactor metagenome</name>
    <dbReference type="NCBI Taxonomy" id="1076179"/>
    <lineage>
        <taxon>unclassified sequences</taxon>
        <taxon>metagenomes</taxon>
        <taxon>ecological metagenomes</taxon>
    </lineage>
</organism>
<proteinExistence type="predicted"/>
<gene>
    <name evidence="1" type="ORF">SDC9_109240</name>
</gene>
<evidence type="ECO:0000313" key="1">
    <source>
        <dbReference type="EMBL" id="MPM62369.1"/>
    </source>
</evidence>
<name>A0A645BA59_9ZZZZ</name>
<accession>A0A645BA59</accession>